<dbReference type="GO" id="GO:0005509">
    <property type="term" value="F:calcium ion binding"/>
    <property type="evidence" value="ECO:0007669"/>
    <property type="project" value="InterPro"/>
</dbReference>
<gene>
    <name evidence="3" type="ORF">G6O67_003058</name>
</gene>
<feature type="transmembrane region" description="Helical" evidence="1">
    <location>
        <begin position="338"/>
        <end position="371"/>
    </location>
</feature>
<keyword evidence="1" id="KW-0812">Transmembrane</keyword>
<feature type="transmembrane region" description="Helical" evidence="1">
    <location>
        <begin position="33"/>
        <end position="53"/>
    </location>
</feature>
<dbReference type="PROSITE" id="PS50222">
    <property type="entry name" value="EF_HAND_2"/>
    <property type="match status" value="1"/>
</dbReference>
<reference evidence="3 4" key="1">
    <citation type="journal article" date="2020" name="Genome Biol. Evol.">
        <title>A new high-quality draft genome assembly of the Chinese cordyceps Ophiocordyceps sinensis.</title>
        <authorList>
            <person name="Shu R."/>
            <person name="Zhang J."/>
            <person name="Meng Q."/>
            <person name="Zhang H."/>
            <person name="Zhou G."/>
            <person name="Li M."/>
            <person name="Wu P."/>
            <person name="Zhao Y."/>
            <person name="Chen C."/>
            <person name="Qin Q."/>
        </authorList>
    </citation>
    <scope>NUCLEOTIDE SEQUENCE [LARGE SCALE GENOMIC DNA]</scope>
    <source>
        <strain evidence="3 4">IOZ07</strain>
    </source>
</reference>
<keyword evidence="4" id="KW-1185">Reference proteome</keyword>
<evidence type="ECO:0000313" key="3">
    <source>
        <dbReference type="EMBL" id="KAF4511241.1"/>
    </source>
</evidence>
<proteinExistence type="predicted"/>
<dbReference type="PANTHER" id="PTHR31323">
    <property type="entry name" value="MECHANOSENSITIVE ION CHANNEL PROTEIN MSY2"/>
    <property type="match status" value="1"/>
</dbReference>
<dbReference type="AlphaFoldDB" id="A0A8H4PVE9"/>
<dbReference type="Gene3D" id="1.10.238.10">
    <property type="entry name" value="EF-hand"/>
    <property type="match status" value="1"/>
</dbReference>
<protein>
    <recommendedName>
        <fullName evidence="2">EF-hand domain-containing protein</fullName>
    </recommendedName>
</protein>
<evidence type="ECO:0000313" key="4">
    <source>
        <dbReference type="Proteomes" id="UP000557566"/>
    </source>
</evidence>
<organism evidence="3 4">
    <name type="scientific">Ophiocordyceps sinensis</name>
    <dbReference type="NCBI Taxonomy" id="72228"/>
    <lineage>
        <taxon>Eukaryota</taxon>
        <taxon>Fungi</taxon>
        <taxon>Dikarya</taxon>
        <taxon>Ascomycota</taxon>
        <taxon>Pezizomycotina</taxon>
        <taxon>Sordariomycetes</taxon>
        <taxon>Hypocreomycetidae</taxon>
        <taxon>Hypocreales</taxon>
        <taxon>Ophiocordycipitaceae</taxon>
        <taxon>Ophiocordyceps</taxon>
    </lineage>
</organism>
<comment type="caution">
    <text evidence="3">The sequence shown here is derived from an EMBL/GenBank/DDBJ whole genome shotgun (WGS) entry which is preliminary data.</text>
</comment>
<feature type="transmembrane region" description="Helical" evidence="1">
    <location>
        <begin position="120"/>
        <end position="137"/>
    </location>
</feature>
<keyword evidence="1" id="KW-1133">Transmembrane helix</keyword>
<dbReference type="GO" id="GO:0005262">
    <property type="term" value="F:calcium channel activity"/>
    <property type="evidence" value="ECO:0007669"/>
    <property type="project" value="TreeGrafter"/>
</dbReference>
<evidence type="ECO:0000259" key="2">
    <source>
        <dbReference type="PROSITE" id="PS50222"/>
    </source>
</evidence>
<dbReference type="OrthoDB" id="544685at2759"/>
<accession>A0A8H4PVE9</accession>
<dbReference type="InterPro" id="IPR002048">
    <property type="entry name" value="EF_hand_dom"/>
</dbReference>
<name>A0A8H4PVE9_9HYPO</name>
<evidence type="ECO:0000256" key="1">
    <source>
        <dbReference type="SAM" id="Phobius"/>
    </source>
</evidence>
<dbReference type="EMBL" id="JAAVMX010000003">
    <property type="protein sequence ID" value="KAF4511241.1"/>
    <property type="molecule type" value="Genomic_DNA"/>
</dbReference>
<dbReference type="Pfam" id="PF25886">
    <property type="entry name" value="Msy1"/>
    <property type="match status" value="1"/>
</dbReference>
<feature type="domain" description="EF-hand" evidence="2">
    <location>
        <begin position="282"/>
        <end position="317"/>
    </location>
</feature>
<dbReference type="InterPro" id="IPR011992">
    <property type="entry name" value="EF-hand-dom_pair"/>
</dbReference>
<dbReference type="SUPFAM" id="SSF47473">
    <property type="entry name" value="EF-hand"/>
    <property type="match status" value="1"/>
</dbReference>
<dbReference type="InterPro" id="IPR058650">
    <property type="entry name" value="Msy1/2-like"/>
</dbReference>
<dbReference type="PANTHER" id="PTHR31323:SF15">
    <property type="entry name" value="MECHANOSENSITIVE ION CHANNEL PROTEIN MSY1"/>
    <property type="match status" value="1"/>
</dbReference>
<dbReference type="Proteomes" id="UP000557566">
    <property type="component" value="Unassembled WGS sequence"/>
</dbReference>
<keyword evidence="1" id="KW-0472">Membrane</keyword>
<sequence>MDNYCNGKDKKNEDAALYRFWLFYKKSPSFVRYIVYLIPGAAMLLLPVLLGAFRFSPDEMLVGGTGGVELLWFGIWLEIVWCSLWLSRLVTSLMPHLFYSLARVACSTNAKKWKYFGQQLELHTALFLWILAMLVAFKRTNYGHRAPVPNGWEDEVNLGWIDIVNKVIIALFTMASLNFVEKIGIQLIATSFHSTRIVNNKADIGQLVQLYKYAKARLEQSNNFWQISNILGAIDTNVPRQVVSELLRSTPAAHALARLICKSVVRDGRDTVYPDDLKSVFETQEEVDAAFGVFDKSLNGDISVEEFEAVCNEIHLEKKAIAASLKDLDSVIGKLDKVFLVIIVVITAIVFVSILSGLAAAGLVLAGAPLLGFAWVVQPTAEEFLQCVKFFFLKHPFDVGDRVTIYGIPGGDMAGNDYYVAKISLHYTEFKDMHGYIVRESNPLLNTLAILNRRRSGSFTDVLSLEMRFGTPACVIDELKDRMVDYCLNNKRDFQPTIIMEMTKLDQVRSCHMNMAVLHKSHFQDELLRLNRHNKFVTEVMHQMTQLGIQTP</sequence>
<dbReference type="GO" id="GO:0006874">
    <property type="term" value="P:intracellular calcium ion homeostasis"/>
    <property type="evidence" value="ECO:0007669"/>
    <property type="project" value="TreeGrafter"/>
</dbReference>
<feature type="transmembrane region" description="Helical" evidence="1">
    <location>
        <begin position="73"/>
        <end position="99"/>
    </location>
</feature>
<feature type="transmembrane region" description="Helical" evidence="1">
    <location>
        <begin position="157"/>
        <end position="180"/>
    </location>
</feature>